<dbReference type="PANTHER" id="PTHR23423">
    <property type="entry name" value="ORGANIC SOLUTE TRANSPORTER-RELATED"/>
    <property type="match status" value="1"/>
</dbReference>
<keyword evidence="4 5" id="KW-0472">Membrane</keyword>
<dbReference type="OrthoDB" id="5348404at2759"/>
<evidence type="ECO:0000256" key="1">
    <source>
        <dbReference type="ARBA" id="ARBA00004141"/>
    </source>
</evidence>
<sequence>MAGCFNCFSKWRLWIRPVAILLYAIAVLVLVPLFLIKSIEDGFNQTDQEILIAGFFAWVAIPISLWEIIQHVICYSQPKLQKHIIRILWMVPIYAINAWLVLLYPNQSIYMDSARECYEAYVIYNFMKFLLNYLNSEMDLEENLEIKPQVKHIFPLCCLPDWEMGREFIHMCKHGILQYTVIRPLTTAISFICKVNNVYGDGEFKANVAFPYLVAFNNLSQFMAMYCLVLFYKATASELKPMKPLPKFLCIKAVVFFSFFQGVLIDVLVYSRTILPNPNQTVDGLSVSKRLQNFLICIEMCMAAVAHHYSFSYKPYVTSDSSPSCCSAFLAMWDISDVQRDISEHINIVSSSISRRIRGRSTYNLAKGNDEYANLMSKTSSSAPIDLGLYQSEDDELFLNYGTVPSNISSKNLDSVKESTSKDQGFIHL</sequence>
<dbReference type="InParanoid" id="A0A1W4XUW8"/>
<dbReference type="SMART" id="SM01417">
    <property type="entry name" value="Solute_trans_a"/>
    <property type="match status" value="1"/>
</dbReference>
<proteinExistence type="predicted"/>
<evidence type="ECO:0000313" key="7">
    <source>
        <dbReference type="RefSeq" id="XP_018336225.1"/>
    </source>
</evidence>
<feature type="transmembrane region" description="Helical" evidence="5">
    <location>
        <begin position="20"/>
        <end position="39"/>
    </location>
</feature>
<dbReference type="GO" id="GO:0016020">
    <property type="term" value="C:membrane"/>
    <property type="evidence" value="ECO:0007669"/>
    <property type="project" value="UniProtKB-SubCell"/>
</dbReference>
<dbReference type="RefSeq" id="XP_018336225.1">
    <property type="nucleotide sequence ID" value="XM_018480723.2"/>
</dbReference>
<evidence type="ECO:0000256" key="2">
    <source>
        <dbReference type="ARBA" id="ARBA00022692"/>
    </source>
</evidence>
<feature type="transmembrane region" description="Helical" evidence="5">
    <location>
        <begin position="209"/>
        <end position="232"/>
    </location>
</feature>
<evidence type="ECO:0000256" key="4">
    <source>
        <dbReference type="ARBA" id="ARBA00023136"/>
    </source>
</evidence>
<protein>
    <submittedName>
        <fullName evidence="7">Transmembrane protein 184C</fullName>
    </submittedName>
</protein>
<keyword evidence="2 5" id="KW-0812">Transmembrane</keyword>
<feature type="transmembrane region" description="Helical" evidence="5">
    <location>
        <begin position="51"/>
        <end position="75"/>
    </location>
</feature>
<dbReference type="Proteomes" id="UP000192223">
    <property type="component" value="Unplaced"/>
</dbReference>
<organism evidence="6 7">
    <name type="scientific">Agrilus planipennis</name>
    <name type="common">Emerald ash borer</name>
    <name type="synonym">Agrilus marcopoli</name>
    <dbReference type="NCBI Taxonomy" id="224129"/>
    <lineage>
        <taxon>Eukaryota</taxon>
        <taxon>Metazoa</taxon>
        <taxon>Ecdysozoa</taxon>
        <taxon>Arthropoda</taxon>
        <taxon>Hexapoda</taxon>
        <taxon>Insecta</taxon>
        <taxon>Pterygota</taxon>
        <taxon>Neoptera</taxon>
        <taxon>Endopterygota</taxon>
        <taxon>Coleoptera</taxon>
        <taxon>Polyphaga</taxon>
        <taxon>Elateriformia</taxon>
        <taxon>Buprestoidea</taxon>
        <taxon>Buprestidae</taxon>
        <taxon>Agrilinae</taxon>
        <taxon>Agrilus</taxon>
    </lineage>
</organism>
<dbReference type="InterPro" id="IPR005178">
    <property type="entry name" value="Ostalpha/TMEM184C"/>
</dbReference>
<evidence type="ECO:0000256" key="5">
    <source>
        <dbReference type="SAM" id="Phobius"/>
    </source>
</evidence>
<keyword evidence="6" id="KW-1185">Reference proteome</keyword>
<dbReference type="AlphaFoldDB" id="A0A1W4XUW8"/>
<feature type="transmembrane region" description="Helical" evidence="5">
    <location>
        <begin position="87"/>
        <end position="105"/>
    </location>
</feature>
<dbReference type="STRING" id="224129.A0A1W4XUW8"/>
<comment type="subcellular location">
    <subcellularLocation>
        <location evidence="1">Membrane</location>
        <topology evidence="1">Multi-pass membrane protein</topology>
    </subcellularLocation>
</comment>
<keyword evidence="3 5" id="KW-1133">Transmembrane helix</keyword>
<dbReference type="FunCoup" id="A0A1W4XUW8">
    <property type="interactions" value="1034"/>
</dbReference>
<evidence type="ECO:0000256" key="3">
    <source>
        <dbReference type="ARBA" id="ARBA00022989"/>
    </source>
</evidence>
<evidence type="ECO:0000313" key="6">
    <source>
        <dbReference type="Proteomes" id="UP000192223"/>
    </source>
</evidence>
<accession>A0A1W4XUW8</accession>
<dbReference type="KEGG" id="apln:108744803"/>
<gene>
    <name evidence="7" type="primary">LOC108744803</name>
</gene>
<dbReference type="Pfam" id="PF03619">
    <property type="entry name" value="Solute_trans_a"/>
    <property type="match status" value="1"/>
</dbReference>
<feature type="transmembrane region" description="Helical" evidence="5">
    <location>
        <begin position="253"/>
        <end position="271"/>
    </location>
</feature>
<reference evidence="7" key="1">
    <citation type="submission" date="2025-08" db="UniProtKB">
        <authorList>
            <consortium name="RefSeq"/>
        </authorList>
    </citation>
    <scope>IDENTIFICATION</scope>
    <source>
        <tissue evidence="7">Entire body</tissue>
    </source>
</reference>
<name>A0A1W4XUW8_AGRPL</name>
<dbReference type="GeneID" id="108744803"/>